<protein>
    <submittedName>
        <fullName evidence="7">Uncharacterized protein</fullName>
    </submittedName>
</protein>
<evidence type="ECO:0000313" key="7">
    <source>
        <dbReference type="EMBL" id="SVB17042.1"/>
    </source>
</evidence>
<accession>A0A382BU96</accession>
<dbReference type="GO" id="GO:0022857">
    <property type="term" value="F:transmembrane transporter activity"/>
    <property type="evidence" value="ECO:0007669"/>
    <property type="project" value="InterPro"/>
</dbReference>
<dbReference type="Pfam" id="PF02653">
    <property type="entry name" value="BPD_transp_2"/>
    <property type="match status" value="1"/>
</dbReference>
<dbReference type="GO" id="GO:0005886">
    <property type="term" value="C:plasma membrane"/>
    <property type="evidence" value="ECO:0007669"/>
    <property type="project" value="UniProtKB-SubCell"/>
</dbReference>
<proteinExistence type="predicted"/>
<feature type="transmembrane region" description="Helical" evidence="6">
    <location>
        <begin position="49"/>
        <end position="66"/>
    </location>
</feature>
<dbReference type="PANTHER" id="PTHR47089:SF1">
    <property type="entry name" value="GUANOSINE ABC TRANSPORTER PERMEASE PROTEIN NUPP"/>
    <property type="match status" value="1"/>
</dbReference>
<evidence type="ECO:0000256" key="6">
    <source>
        <dbReference type="SAM" id="Phobius"/>
    </source>
</evidence>
<evidence type="ECO:0000256" key="4">
    <source>
        <dbReference type="ARBA" id="ARBA00022989"/>
    </source>
</evidence>
<feature type="transmembrane region" description="Helical" evidence="6">
    <location>
        <begin position="134"/>
        <end position="153"/>
    </location>
</feature>
<keyword evidence="4 6" id="KW-1133">Transmembrane helix</keyword>
<feature type="non-terminal residue" evidence="7">
    <location>
        <position position="214"/>
    </location>
</feature>
<comment type="subcellular location">
    <subcellularLocation>
        <location evidence="1">Cell membrane</location>
        <topology evidence="1">Multi-pass membrane protein</topology>
    </subcellularLocation>
</comment>
<feature type="transmembrane region" description="Helical" evidence="6">
    <location>
        <begin position="99"/>
        <end position="122"/>
    </location>
</feature>
<evidence type="ECO:0000256" key="2">
    <source>
        <dbReference type="ARBA" id="ARBA00022475"/>
    </source>
</evidence>
<sequence length="214" mass="22634">MAIAAPVVAVVFSVAISSVVLMIAGTSPLDAWQEMLSYGTRLETLVQTANRATPLYLAGIAVAIGFRMNLFNIGVEGQYVLAALLSASVGAAVDLPAVLHVALIMVVAMTVGSLFAGVAGYLKVTRGVHEVISTIMLNAVALAAVGYLLRTWLIDEADTSLNMKTPEIPPSGRFPNLNGVVETVTREIGRGRELWGFLLVAVVVGVLFHLFLTR</sequence>
<dbReference type="InterPro" id="IPR001851">
    <property type="entry name" value="ABC_transp_permease"/>
</dbReference>
<evidence type="ECO:0000256" key="5">
    <source>
        <dbReference type="ARBA" id="ARBA00023136"/>
    </source>
</evidence>
<feature type="transmembrane region" description="Helical" evidence="6">
    <location>
        <begin position="7"/>
        <end position="29"/>
    </location>
</feature>
<dbReference type="CDD" id="cd06580">
    <property type="entry name" value="TM_PBP1_transp_TpRbsC_like"/>
    <property type="match status" value="1"/>
</dbReference>
<keyword evidence="3 6" id="KW-0812">Transmembrane</keyword>
<evidence type="ECO:0000256" key="3">
    <source>
        <dbReference type="ARBA" id="ARBA00022692"/>
    </source>
</evidence>
<feature type="transmembrane region" description="Helical" evidence="6">
    <location>
        <begin position="73"/>
        <end position="93"/>
    </location>
</feature>
<keyword evidence="2" id="KW-1003">Cell membrane</keyword>
<dbReference type="PANTHER" id="PTHR47089">
    <property type="entry name" value="ABC TRANSPORTER, PERMEASE PROTEIN"/>
    <property type="match status" value="1"/>
</dbReference>
<reference evidence="7" key="1">
    <citation type="submission" date="2018-05" db="EMBL/GenBank/DDBJ databases">
        <authorList>
            <person name="Lanie J.A."/>
            <person name="Ng W.-L."/>
            <person name="Kazmierczak K.M."/>
            <person name="Andrzejewski T.M."/>
            <person name="Davidsen T.M."/>
            <person name="Wayne K.J."/>
            <person name="Tettelin H."/>
            <person name="Glass J.I."/>
            <person name="Rusch D."/>
            <person name="Podicherti R."/>
            <person name="Tsui H.-C.T."/>
            <person name="Winkler M.E."/>
        </authorList>
    </citation>
    <scope>NUCLEOTIDE SEQUENCE</scope>
</reference>
<dbReference type="AlphaFoldDB" id="A0A382BU96"/>
<feature type="transmembrane region" description="Helical" evidence="6">
    <location>
        <begin position="194"/>
        <end position="212"/>
    </location>
</feature>
<name>A0A382BU96_9ZZZZ</name>
<organism evidence="7">
    <name type="scientific">marine metagenome</name>
    <dbReference type="NCBI Taxonomy" id="408172"/>
    <lineage>
        <taxon>unclassified sequences</taxon>
        <taxon>metagenomes</taxon>
        <taxon>ecological metagenomes</taxon>
    </lineage>
</organism>
<evidence type="ECO:0000256" key="1">
    <source>
        <dbReference type="ARBA" id="ARBA00004651"/>
    </source>
</evidence>
<dbReference type="EMBL" id="UINC01031265">
    <property type="protein sequence ID" value="SVB17042.1"/>
    <property type="molecule type" value="Genomic_DNA"/>
</dbReference>
<gene>
    <name evidence="7" type="ORF">METZ01_LOCUS169896</name>
</gene>
<keyword evidence="5 6" id="KW-0472">Membrane</keyword>